<dbReference type="AlphaFoldDB" id="M2PN24"/>
<protein>
    <recommendedName>
        <fullName evidence="4">Glycopeptide</fullName>
    </recommendedName>
</protein>
<evidence type="ECO:0000313" key="3">
    <source>
        <dbReference type="Proteomes" id="UP000016930"/>
    </source>
</evidence>
<accession>M2PN24</accession>
<organism evidence="2 3">
    <name type="scientific">Ceriporiopsis subvermispora (strain B)</name>
    <name type="common">White-rot fungus</name>
    <name type="synonym">Gelatoporia subvermispora</name>
    <dbReference type="NCBI Taxonomy" id="914234"/>
    <lineage>
        <taxon>Eukaryota</taxon>
        <taxon>Fungi</taxon>
        <taxon>Dikarya</taxon>
        <taxon>Basidiomycota</taxon>
        <taxon>Agaricomycotina</taxon>
        <taxon>Agaricomycetes</taxon>
        <taxon>Polyporales</taxon>
        <taxon>Gelatoporiaceae</taxon>
        <taxon>Gelatoporia</taxon>
    </lineage>
</organism>
<dbReference type="Proteomes" id="UP000016930">
    <property type="component" value="Unassembled WGS sequence"/>
</dbReference>
<reference evidence="2 3" key="1">
    <citation type="journal article" date="2012" name="Proc. Natl. Acad. Sci. U.S.A.">
        <title>Comparative genomics of Ceriporiopsis subvermispora and Phanerochaete chrysosporium provide insight into selective ligninolysis.</title>
        <authorList>
            <person name="Fernandez-Fueyo E."/>
            <person name="Ruiz-Duenas F.J."/>
            <person name="Ferreira P."/>
            <person name="Floudas D."/>
            <person name="Hibbett D.S."/>
            <person name="Canessa P."/>
            <person name="Larrondo L.F."/>
            <person name="James T.Y."/>
            <person name="Seelenfreund D."/>
            <person name="Lobos S."/>
            <person name="Polanco R."/>
            <person name="Tello M."/>
            <person name="Honda Y."/>
            <person name="Watanabe T."/>
            <person name="Watanabe T."/>
            <person name="Ryu J.S."/>
            <person name="Kubicek C.P."/>
            <person name="Schmoll M."/>
            <person name="Gaskell J."/>
            <person name="Hammel K.E."/>
            <person name="St John F.J."/>
            <person name="Vanden Wymelenberg A."/>
            <person name="Sabat G."/>
            <person name="Splinter BonDurant S."/>
            <person name="Syed K."/>
            <person name="Yadav J.S."/>
            <person name="Doddapaneni H."/>
            <person name="Subramanian V."/>
            <person name="Lavin J.L."/>
            <person name="Oguiza J.A."/>
            <person name="Perez G."/>
            <person name="Pisabarro A.G."/>
            <person name="Ramirez L."/>
            <person name="Santoyo F."/>
            <person name="Master E."/>
            <person name="Coutinho P.M."/>
            <person name="Henrissat B."/>
            <person name="Lombard V."/>
            <person name="Magnuson J.K."/>
            <person name="Kuees U."/>
            <person name="Hori C."/>
            <person name="Igarashi K."/>
            <person name="Samejima M."/>
            <person name="Held B.W."/>
            <person name="Barry K.W."/>
            <person name="LaButti K.M."/>
            <person name="Lapidus A."/>
            <person name="Lindquist E.A."/>
            <person name="Lucas S.M."/>
            <person name="Riley R."/>
            <person name="Salamov A.A."/>
            <person name="Hoffmeister D."/>
            <person name="Schwenk D."/>
            <person name="Hadar Y."/>
            <person name="Yarden O."/>
            <person name="de Vries R.P."/>
            <person name="Wiebenga A."/>
            <person name="Stenlid J."/>
            <person name="Eastwood D."/>
            <person name="Grigoriev I.V."/>
            <person name="Berka R.M."/>
            <person name="Blanchette R.A."/>
            <person name="Kersten P."/>
            <person name="Martinez A.T."/>
            <person name="Vicuna R."/>
            <person name="Cullen D."/>
        </authorList>
    </citation>
    <scope>NUCLEOTIDE SEQUENCE [LARGE SCALE GENOMIC DNA]</scope>
    <source>
        <strain evidence="2 3">B</strain>
    </source>
</reference>
<dbReference type="HOGENOM" id="CLU_1170526_0_0_1"/>
<evidence type="ECO:0000313" key="2">
    <source>
        <dbReference type="EMBL" id="EMD37829.1"/>
    </source>
</evidence>
<keyword evidence="3" id="KW-1185">Reference proteome</keyword>
<dbReference type="OrthoDB" id="3342934at2759"/>
<sequence>MSLTLVTAFAAVLFATAGVNAETHTVRFNNQCGHGTPQLILNGAVVSTGQDYTSNAPISGIAYLQTGDCGFNGEECTMVEMTLINPTTPGGGSSTDITLIAPHAFSVQTSFSYFNGCDNTGANCASSTCDTAFFQPNDNQVQVQCETNNVDLLISFCSDATQDASNQGSARPPARFQLRRSADFSEGKPHPSGGRSFVDCRTCGEPRPIFGRARPRRLVQRRFVQRCGLRVRLCLRR</sequence>
<evidence type="ECO:0008006" key="4">
    <source>
        <dbReference type="Google" id="ProtNLM"/>
    </source>
</evidence>
<proteinExistence type="predicted"/>
<dbReference type="STRING" id="914234.M2PN24"/>
<keyword evidence="1" id="KW-0732">Signal</keyword>
<evidence type="ECO:0000256" key="1">
    <source>
        <dbReference type="SAM" id="SignalP"/>
    </source>
</evidence>
<dbReference type="EMBL" id="KB445796">
    <property type="protein sequence ID" value="EMD37829.1"/>
    <property type="molecule type" value="Genomic_DNA"/>
</dbReference>
<feature type="chain" id="PRO_5004023219" description="Glycopeptide" evidence="1">
    <location>
        <begin position="22"/>
        <end position="237"/>
    </location>
</feature>
<gene>
    <name evidence="2" type="ORF">CERSUDRAFT_114477</name>
</gene>
<feature type="signal peptide" evidence="1">
    <location>
        <begin position="1"/>
        <end position="21"/>
    </location>
</feature>
<name>M2PN24_CERS8</name>